<dbReference type="PROSITE" id="PS00211">
    <property type="entry name" value="ABC_TRANSPORTER_1"/>
    <property type="match status" value="1"/>
</dbReference>
<evidence type="ECO:0000256" key="5">
    <source>
        <dbReference type="ARBA" id="ARBA00022989"/>
    </source>
</evidence>
<evidence type="ECO:0000256" key="2">
    <source>
        <dbReference type="ARBA" id="ARBA00022692"/>
    </source>
</evidence>
<keyword evidence="5 7" id="KW-1133">Transmembrane helix</keyword>
<dbReference type="GO" id="GO:0015421">
    <property type="term" value="F:ABC-type oligopeptide transporter activity"/>
    <property type="evidence" value="ECO:0007669"/>
    <property type="project" value="TreeGrafter"/>
</dbReference>
<feature type="domain" description="ABC transporter" evidence="9">
    <location>
        <begin position="310"/>
        <end position="542"/>
    </location>
</feature>
<evidence type="ECO:0000313" key="12">
    <source>
        <dbReference type="Proteomes" id="UP000479526"/>
    </source>
</evidence>
<dbReference type="InterPro" id="IPR039421">
    <property type="entry name" value="Type_1_exporter"/>
</dbReference>
<dbReference type="EMBL" id="WXEW01000009">
    <property type="protein sequence ID" value="NAS25710.1"/>
    <property type="molecule type" value="Genomic_DNA"/>
</dbReference>
<comment type="caution">
    <text evidence="11">The sequence shown here is derived from an EMBL/GenBank/DDBJ whole genome shotgun (WGS) entry which is preliminary data.</text>
</comment>
<dbReference type="PANTHER" id="PTHR43394:SF1">
    <property type="entry name" value="ATP-BINDING CASSETTE SUB-FAMILY B MEMBER 10, MITOCHONDRIAL"/>
    <property type="match status" value="1"/>
</dbReference>
<dbReference type="GO" id="GO:0016887">
    <property type="term" value="F:ATP hydrolysis activity"/>
    <property type="evidence" value="ECO:0007669"/>
    <property type="project" value="InterPro"/>
</dbReference>
<dbReference type="GO" id="GO:0005886">
    <property type="term" value="C:plasma membrane"/>
    <property type="evidence" value="ECO:0007669"/>
    <property type="project" value="UniProtKB-SubCell"/>
</dbReference>
<gene>
    <name evidence="11" type="ORF">GT755_29005</name>
</gene>
<dbReference type="InterPro" id="IPR036640">
    <property type="entry name" value="ABC1_TM_sf"/>
</dbReference>
<accession>A0A7C9N3V3</accession>
<dbReference type="PROSITE" id="PS50893">
    <property type="entry name" value="ABC_TRANSPORTER_2"/>
    <property type="match status" value="1"/>
</dbReference>
<sequence>MAATATASAASAAATLALPAVLAAAVTSALSGRGVHAAAWQLGLVLAAGTVADLTGTLAGAASTASAITSLRLRLTGHILSLGATATRRLPAGELANRLVSNTSVVASTPVSLLRTAVGLITSAGGVVALLLVDWQAGLAFLIGVPIAMIVIRRLVTRLSGLFDRYQAAQGRLAARLTDTLAGIRTVQASGSAGREIARVLAPLPDLSAAGHALWRAQARGVWRISLIRPLVEVAVLAVAGLGVADGRLEPGQLLAVAGYTLLGLSFIDHVDALMDFSRARSAGRRVSEVFALPVPAPGTRPLPDGPGALSLRGVTVLDDQGEPLLDRLDLDLPAGTLTALVGRSGAGKSTLALLSGRLIDPDRGDVLLDGQCLRETDPAALRDAVAYAFERPALLGGTLAGAIAYGLPAAGRDDVQAAARAAHVDDVVRRLPRGYDTPAADALLSGGELQRLGLARALVRDARLTVLDDATSGLDAVTEAQVTRTLTVDMRGRTRFVVAHRATTAARADLVVWLDRGRIRAQGTHRDLWRDPAYRALFATATAPATEATLATAAVATVPASLEEEPCPPRP</sequence>
<dbReference type="SUPFAM" id="SSF90123">
    <property type="entry name" value="ABC transporter transmembrane region"/>
    <property type="match status" value="1"/>
</dbReference>
<protein>
    <submittedName>
        <fullName evidence="11">ATP-binding cassette domain-containing protein</fullName>
    </submittedName>
</protein>
<feature type="transmembrane region" description="Helical" evidence="7">
    <location>
        <begin position="226"/>
        <end position="245"/>
    </location>
</feature>
<dbReference type="PANTHER" id="PTHR43394">
    <property type="entry name" value="ATP-DEPENDENT PERMEASE MDL1, MITOCHONDRIAL"/>
    <property type="match status" value="1"/>
</dbReference>
<feature type="transmembrane region" description="Helical" evidence="7">
    <location>
        <begin position="113"/>
        <end position="133"/>
    </location>
</feature>
<dbReference type="SUPFAM" id="SSF52540">
    <property type="entry name" value="P-loop containing nucleoside triphosphate hydrolases"/>
    <property type="match status" value="1"/>
</dbReference>
<proteinExistence type="predicted"/>
<reference evidence="11 12" key="1">
    <citation type="submission" date="2020-01" db="EMBL/GenBank/DDBJ databases">
        <title>Herbidospora sp. NEAU-GS84 nov., a novel actinomycete isolated from soil.</title>
        <authorList>
            <person name="Han L."/>
        </authorList>
    </citation>
    <scope>NUCLEOTIDE SEQUENCE [LARGE SCALE GENOMIC DNA]</scope>
    <source>
        <strain evidence="11 12">NEAU-GS84</strain>
    </source>
</reference>
<evidence type="ECO:0000259" key="10">
    <source>
        <dbReference type="PROSITE" id="PS50929"/>
    </source>
</evidence>
<keyword evidence="8" id="KW-0732">Signal</keyword>
<feature type="transmembrane region" description="Helical" evidence="7">
    <location>
        <begin position="139"/>
        <end position="156"/>
    </location>
</feature>
<dbReference type="AlphaFoldDB" id="A0A7C9N3V3"/>
<evidence type="ECO:0000256" key="7">
    <source>
        <dbReference type="SAM" id="Phobius"/>
    </source>
</evidence>
<evidence type="ECO:0000256" key="4">
    <source>
        <dbReference type="ARBA" id="ARBA00022840"/>
    </source>
</evidence>
<feature type="signal peptide" evidence="8">
    <location>
        <begin position="1"/>
        <end position="23"/>
    </location>
</feature>
<keyword evidence="6 7" id="KW-0472">Membrane</keyword>
<evidence type="ECO:0000256" key="1">
    <source>
        <dbReference type="ARBA" id="ARBA00004651"/>
    </source>
</evidence>
<dbReference type="GO" id="GO:0005524">
    <property type="term" value="F:ATP binding"/>
    <property type="evidence" value="ECO:0007669"/>
    <property type="project" value="UniProtKB-KW"/>
</dbReference>
<dbReference type="SMART" id="SM00382">
    <property type="entry name" value="AAA"/>
    <property type="match status" value="1"/>
</dbReference>
<evidence type="ECO:0000256" key="8">
    <source>
        <dbReference type="SAM" id="SignalP"/>
    </source>
</evidence>
<dbReference type="Gene3D" id="1.20.1560.10">
    <property type="entry name" value="ABC transporter type 1, transmembrane domain"/>
    <property type="match status" value="1"/>
</dbReference>
<keyword evidence="3" id="KW-0547">Nucleotide-binding</keyword>
<dbReference type="InterPro" id="IPR027417">
    <property type="entry name" value="P-loop_NTPase"/>
</dbReference>
<dbReference type="InterPro" id="IPR011527">
    <property type="entry name" value="ABC1_TM_dom"/>
</dbReference>
<evidence type="ECO:0000256" key="6">
    <source>
        <dbReference type="ARBA" id="ARBA00023136"/>
    </source>
</evidence>
<keyword evidence="4 11" id="KW-0067">ATP-binding</keyword>
<dbReference type="Proteomes" id="UP000479526">
    <property type="component" value="Unassembled WGS sequence"/>
</dbReference>
<dbReference type="InterPro" id="IPR003439">
    <property type="entry name" value="ABC_transporter-like_ATP-bd"/>
</dbReference>
<feature type="chain" id="PRO_5039389222" evidence="8">
    <location>
        <begin position="24"/>
        <end position="572"/>
    </location>
</feature>
<dbReference type="Pfam" id="PF00664">
    <property type="entry name" value="ABC_membrane"/>
    <property type="match status" value="1"/>
</dbReference>
<dbReference type="Gene3D" id="3.40.50.300">
    <property type="entry name" value="P-loop containing nucleotide triphosphate hydrolases"/>
    <property type="match status" value="1"/>
</dbReference>
<dbReference type="InterPro" id="IPR003593">
    <property type="entry name" value="AAA+_ATPase"/>
</dbReference>
<organism evidence="11 12">
    <name type="scientific">Herbidospora solisilvae</name>
    <dbReference type="NCBI Taxonomy" id="2696284"/>
    <lineage>
        <taxon>Bacteria</taxon>
        <taxon>Bacillati</taxon>
        <taxon>Actinomycetota</taxon>
        <taxon>Actinomycetes</taxon>
        <taxon>Streptosporangiales</taxon>
        <taxon>Streptosporangiaceae</taxon>
        <taxon>Herbidospora</taxon>
    </lineage>
</organism>
<comment type="subcellular location">
    <subcellularLocation>
        <location evidence="1">Cell membrane</location>
        <topology evidence="1">Multi-pass membrane protein</topology>
    </subcellularLocation>
</comment>
<evidence type="ECO:0000256" key="3">
    <source>
        <dbReference type="ARBA" id="ARBA00022741"/>
    </source>
</evidence>
<evidence type="ECO:0000313" key="11">
    <source>
        <dbReference type="EMBL" id="NAS25710.1"/>
    </source>
</evidence>
<dbReference type="Pfam" id="PF00005">
    <property type="entry name" value="ABC_tran"/>
    <property type="match status" value="1"/>
</dbReference>
<dbReference type="PROSITE" id="PS50929">
    <property type="entry name" value="ABC_TM1F"/>
    <property type="match status" value="1"/>
</dbReference>
<name>A0A7C9N3V3_9ACTN</name>
<feature type="transmembrane region" description="Helical" evidence="7">
    <location>
        <begin position="39"/>
        <end position="62"/>
    </location>
</feature>
<keyword evidence="12" id="KW-1185">Reference proteome</keyword>
<dbReference type="InterPro" id="IPR017871">
    <property type="entry name" value="ABC_transporter-like_CS"/>
</dbReference>
<keyword evidence="2 7" id="KW-0812">Transmembrane</keyword>
<feature type="domain" description="ABC transmembrane type-1" evidence="10">
    <location>
        <begin position="7"/>
        <end position="266"/>
    </location>
</feature>
<evidence type="ECO:0000259" key="9">
    <source>
        <dbReference type="PROSITE" id="PS50893"/>
    </source>
</evidence>